<organism evidence="2 3">
    <name type="scientific">Teladorsagia circumcincta</name>
    <name type="common">Brown stomach worm</name>
    <name type="synonym">Ostertagia circumcincta</name>
    <dbReference type="NCBI Taxonomy" id="45464"/>
    <lineage>
        <taxon>Eukaryota</taxon>
        <taxon>Metazoa</taxon>
        <taxon>Ecdysozoa</taxon>
        <taxon>Nematoda</taxon>
        <taxon>Chromadorea</taxon>
        <taxon>Rhabditida</taxon>
        <taxon>Rhabditina</taxon>
        <taxon>Rhabditomorpha</taxon>
        <taxon>Strongyloidea</taxon>
        <taxon>Trichostrongylidae</taxon>
        <taxon>Teladorsagia</taxon>
    </lineage>
</organism>
<dbReference type="AlphaFoldDB" id="A0A2G9UK85"/>
<dbReference type="Proteomes" id="UP000230423">
    <property type="component" value="Unassembled WGS sequence"/>
</dbReference>
<dbReference type="PANTHER" id="PTHR46902">
    <property type="entry name" value="DOMON DOMAIN-CONTAINING PROTEIN FRRS1L"/>
    <property type="match status" value="1"/>
</dbReference>
<accession>A0A2G9UK85</accession>
<evidence type="ECO:0000313" key="3">
    <source>
        <dbReference type="Proteomes" id="UP000230423"/>
    </source>
</evidence>
<evidence type="ECO:0000256" key="1">
    <source>
        <dbReference type="SAM" id="MobiDB-lite"/>
    </source>
</evidence>
<proteinExistence type="predicted"/>
<evidence type="ECO:0008006" key="4">
    <source>
        <dbReference type="Google" id="ProtNLM"/>
    </source>
</evidence>
<dbReference type="EMBL" id="KZ346197">
    <property type="protein sequence ID" value="PIO70655.1"/>
    <property type="molecule type" value="Genomic_DNA"/>
</dbReference>
<gene>
    <name evidence="2" type="ORF">TELCIR_07483</name>
</gene>
<evidence type="ECO:0000313" key="2">
    <source>
        <dbReference type="EMBL" id="PIO70655.1"/>
    </source>
</evidence>
<keyword evidence="3" id="KW-1185">Reference proteome</keyword>
<sequence>MRMEIGKEEGEGERESVQAYVSAANREGCGTTKACLFKPSGCDPNLDCTLGLIFFVVGPNQLRVEMVGTSLIPAVPQQYIAIAFSNDAIMDEHRQFITNVSSQVIDGRLVCHFTQQIVPQIDRHDGLLWSLDKPYYIMGATGSAQPDEVNAHDTNRGSHFYPIVSSARINPSQIGGVRFDLPTSVSSEARKSEPVVDEMASGSSSTPSTSKSEGESSPVGSTETENSSTVQWEKANSSVAYANDDSTTVVYSGSESSSSKAQLMPTIIVK</sequence>
<feature type="compositionally biased region" description="Polar residues" evidence="1">
    <location>
        <begin position="219"/>
        <end position="240"/>
    </location>
</feature>
<dbReference type="GO" id="GO:1900449">
    <property type="term" value="P:regulation of glutamate receptor signaling pathway"/>
    <property type="evidence" value="ECO:0007669"/>
    <property type="project" value="InterPro"/>
</dbReference>
<dbReference type="PANTHER" id="PTHR46902:SF1">
    <property type="entry name" value="DOMON DOMAIN-CONTAINING PROTEIN FRRS1L"/>
    <property type="match status" value="1"/>
</dbReference>
<dbReference type="InterPro" id="IPR042789">
    <property type="entry name" value="FRRS1L"/>
</dbReference>
<feature type="region of interest" description="Disordered" evidence="1">
    <location>
        <begin position="185"/>
        <end position="270"/>
    </location>
</feature>
<reference evidence="2 3" key="1">
    <citation type="submission" date="2015-09" db="EMBL/GenBank/DDBJ databases">
        <title>Draft genome of the parasitic nematode Teladorsagia circumcincta isolate WARC Sus (inbred).</title>
        <authorList>
            <person name="Mitreva M."/>
        </authorList>
    </citation>
    <scope>NUCLEOTIDE SEQUENCE [LARGE SCALE GENOMIC DNA]</scope>
    <source>
        <strain evidence="2 3">S</strain>
    </source>
</reference>
<dbReference type="OrthoDB" id="6372137at2759"/>
<protein>
    <recommendedName>
        <fullName evidence="4">DOMON domain-containing protein</fullName>
    </recommendedName>
</protein>
<name>A0A2G9UK85_TELCI</name>
<feature type="compositionally biased region" description="Low complexity" evidence="1">
    <location>
        <begin position="246"/>
        <end position="259"/>
    </location>
</feature>
<feature type="compositionally biased region" description="Low complexity" evidence="1">
    <location>
        <begin position="201"/>
        <end position="218"/>
    </location>
</feature>